<dbReference type="GO" id="GO:0005938">
    <property type="term" value="C:cell cortex"/>
    <property type="evidence" value="ECO:0007669"/>
    <property type="project" value="TreeGrafter"/>
</dbReference>
<comment type="similarity">
    <text evidence="2 6">Belongs to the profilin family.</text>
</comment>
<gene>
    <name evidence="8" type="ORF">SAY86_013675</name>
</gene>
<dbReference type="PANTHER" id="PTHR11604:SF49">
    <property type="entry name" value="PROFILIN-2"/>
    <property type="match status" value="1"/>
</dbReference>
<evidence type="ECO:0000313" key="9">
    <source>
        <dbReference type="Proteomes" id="UP001346149"/>
    </source>
</evidence>
<keyword evidence="7" id="KW-0472">Membrane</keyword>
<comment type="subcellular location">
    <subcellularLocation>
        <location evidence="1">Cytoplasm</location>
        <location evidence="1">Cytoskeleton</location>
    </subcellularLocation>
</comment>
<reference evidence="8 9" key="1">
    <citation type="journal article" date="2023" name="Hortic Res">
        <title>Pangenome of water caltrop reveals structural variations and asymmetric subgenome divergence after allopolyploidization.</title>
        <authorList>
            <person name="Zhang X."/>
            <person name="Chen Y."/>
            <person name="Wang L."/>
            <person name="Yuan Y."/>
            <person name="Fang M."/>
            <person name="Shi L."/>
            <person name="Lu R."/>
            <person name="Comes H.P."/>
            <person name="Ma Y."/>
            <person name="Chen Y."/>
            <person name="Huang G."/>
            <person name="Zhou Y."/>
            <person name="Zheng Z."/>
            <person name="Qiu Y."/>
        </authorList>
    </citation>
    <scope>NUCLEOTIDE SEQUENCE [LARGE SCALE GENOMIC DNA]</scope>
    <source>
        <strain evidence="8">F231</strain>
    </source>
</reference>
<dbReference type="Pfam" id="PF00235">
    <property type="entry name" value="Profilin"/>
    <property type="match status" value="1"/>
</dbReference>
<dbReference type="GO" id="GO:0005856">
    <property type="term" value="C:cytoskeleton"/>
    <property type="evidence" value="ECO:0007669"/>
    <property type="project" value="UniProtKB-SubCell"/>
</dbReference>
<keyword evidence="4 6" id="KW-0009">Actin-binding</keyword>
<name>A0AAN7KRY0_TRANT</name>
<dbReference type="InterPro" id="IPR036140">
    <property type="entry name" value="PFN_sf"/>
</dbReference>
<keyword evidence="7" id="KW-1133">Transmembrane helix</keyword>
<proteinExistence type="inferred from homology"/>
<evidence type="ECO:0000256" key="4">
    <source>
        <dbReference type="ARBA" id="ARBA00023203"/>
    </source>
</evidence>
<dbReference type="SMART" id="SM00392">
    <property type="entry name" value="PROF"/>
    <property type="match status" value="1"/>
</dbReference>
<dbReference type="Gene3D" id="3.30.450.30">
    <property type="entry name" value="Dynein light chain 2a, cytoplasmic"/>
    <property type="match status" value="1"/>
</dbReference>
<feature type="transmembrane region" description="Helical" evidence="7">
    <location>
        <begin position="24"/>
        <end position="43"/>
    </location>
</feature>
<evidence type="ECO:0000313" key="8">
    <source>
        <dbReference type="EMBL" id="KAK4771900.1"/>
    </source>
</evidence>
<dbReference type="GO" id="GO:0003785">
    <property type="term" value="F:actin monomer binding"/>
    <property type="evidence" value="ECO:0007669"/>
    <property type="project" value="TreeGrafter"/>
</dbReference>
<keyword evidence="7" id="KW-0812">Transmembrane</keyword>
<protein>
    <recommendedName>
        <fullName evidence="6">Profilin</fullName>
    </recommendedName>
</protein>
<evidence type="ECO:0000256" key="3">
    <source>
        <dbReference type="ARBA" id="ARBA00022490"/>
    </source>
</evidence>
<dbReference type="PANTHER" id="PTHR11604">
    <property type="entry name" value="PROFILIN"/>
    <property type="match status" value="1"/>
</dbReference>
<evidence type="ECO:0000256" key="5">
    <source>
        <dbReference type="ARBA" id="ARBA00023212"/>
    </source>
</evidence>
<dbReference type="EMBL" id="JAXQNO010000020">
    <property type="protein sequence ID" value="KAK4771900.1"/>
    <property type="molecule type" value="Genomic_DNA"/>
</dbReference>
<dbReference type="SUPFAM" id="SSF55770">
    <property type="entry name" value="Profilin (actin-binding protein)"/>
    <property type="match status" value="1"/>
</dbReference>
<organism evidence="8 9">
    <name type="scientific">Trapa natans</name>
    <name type="common">Water chestnut</name>
    <dbReference type="NCBI Taxonomy" id="22666"/>
    <lineage>
        <taxon>Eukaryota</taxon>
        <taxon>Viridiplantae</taxon>
        <taxon>Streptophyta</taxon>
        <taxon>Embryophyta</taxon>
        <taxon>Tracheophyta</taxon>
        <taxon>Spermatophyta</taxon>
        <taxon>Magnoliopsida</taxon>
        <taxon>eudicotyledons</taxon>
        <taxon>Gunneridae</taxon>
        <taxon>Pentapetalae</taxon>
        <taxon>rosids</taxon>
        <taxon>malvids</taxon>
        <taxon>Myrtales</taxon>
        <taxon>Lythraceae</taxon>
        <taxon>Trapa</taxon>
    </lineage>
</organism>
<accession>A0AAN7KRY0</accession>
<keyword evidence="5" id="KW-0206">Cytoskeleton</keyword>
<keyword evidence="9" id="KW-1185">Reference proteome</keyword>
<dbReference type="CDD" id="cd00148">
    <property type="entry name" value="PROF"/>
    <property type="match status" value="1"/>
</dbReference>
<dbReference type="PRINTS" id="PR01640">
    <property type="entry name" value="PROFILINPLNT"/>
</dbReference>
<comment type="caution">
    <text evidence="8">The sequence shown here is derived from an EMBL/GenBank/DDBJ whole genome shotgun (WGS) entry which is preliminary data.</text>
</comment>
<evidence type="ECO:0000256" key="7">
    <source>
        <dbReference type="SAM" id="Phobius"/>
    </source>
</evidence>
<evidence type="ECO:0000256" key="1">
    <source>
        <dbReference type="ARBA" id="ARBA00004245"/>
    </source>
</evidence>
<evidence type="ECO:0000256" key="6">
    <source>
        <dbReference type="RuleBase" id="RU003909"/>
    </source>
</evidence>
<sequence>MQVSPLISLNYHALPYVLSSPKHLYSQVFLFLFLHGTACLILFREWMKSLVHYLTHLVVSGLEVVACKADNCFMSSLTGVLGCVQPFKHEEITATIKDFDEPGTLAPTELHLEGTKYMVIQGEPGAVIRGKKVIAIEVLVVSHRYMALVVGIYEEQMTPGQCNMFVERLGDYLIQQGL</sequence>
<dbReference type="Proteomes" id="UP001346149">
    <property type="component" value="Unassembled WGS sequence"/>
</dbReference>
<dbReference type="PRINTS" id="PR00392">
    <property type="entry name" value="PROFILIN"/>
</dbReference>
<keyword evidence="3" id="KW-0963">Cytoplasm</keyword>
<dbReference type="InterPro" id="IPR005455">
    <property type="entry name" value="PFN_euk"/>
</dbReference>
<dbReference type="InterPro" id="IPR048278">
    <property type="entry name" value="PFN"/>
</dbReference>
<dbReference type="AlphaFoldDB" id="A0AAN7KRY0"/>
<evidence type="ECO:0000256" key="2">
    <source>
        <dbReference type="ARBA" id="ARBA00010058"/>
    </source>
</evidence>